<feature type="region of interest" description="Disordered" evidence="3">
    <location>
        <begin position="1"/>
        <end position="20"/>
    </location>
</feature>
<accession>A0ABR0D0S7</accession>
<protein>
    <submittedName>
        <fullName evidence="4">Uncharacterized protein</fullName>
    </submittedName>
</protein>
<keyword evidence="2" id="KW-0067">ATP-binding</keyword>
<evidence type="ECO:0000256" key="2">
    <source>
        <dbReference type="ARBA" id="ARBA00022840"/>
    </source>
</evidence>
<proteinExistence type="predicted"/>
<dbReference type="PROSITE" id="PS51219">
    <property type="entry name" value="DPCK"/>
    <property type="match status" value="1"/>
</dbReference>
<dbReference type="EMBL" id="JAYDYQ010002534">
    <property type="protein sequence ID" value="KAK4482198.1"/>
    <property type="molecule type" value="Genomic_DNA"/>
</dbReference>
<feature type="compositionally biased region" description="Polar residues" evidence="3">
    <location>
        <begin position="1"/>
        <end position="14"/>
    </location>
</feature>
<dbReference type="Gene3D" id="3.40.50.300">
    <property type="entry name" value="P-loop containing nucleotide triphosphate hydrolases"/>
    <property type="match status" value="1"/>
</dbReference>
<sequence>SPQSNVLNKQTPFNSRRRLTSRSLHGVPVVDADVIARNVLKKGTRGWRKVVAAFGDDILLPSGERSVEGFKLGQILFNDTDKRKLLIRYN</sequence>
<gene>
    <name evidence="4" type="ORF">RD792_009340</name>
</gene>
<evidence type="ECO:0000256" key="3">
    <source>
        <dbReference type="SAM" id="MobiDB-lite"/>
    </source>
</evidence>
<dbReference type="Pfam" id="PF01121">
    <property type="entry name" value="CoaE"/>
    <property type="match status" value="1"/>
</dbReference>
<feature type="non-terminal residue" evidence="4">
    <location>
        <position position="1"/>
    </location>
</feature>
<dbReference type="Proteomes" id="UP001291926">
    <property type="component" value="Unassembled WGS sequence"/>
</dbReference>
<evidence type="ECO:0000313" key="4">
    <source>
        <dbReference type="EMBL" id="KAK4482198.1"/>
    </source>
</evidence>
<dbReference type="InterPro" id="IPR001977">
    <property type="entry name" value="Depp_CoAkinase"/>
</dbReference>
<reference evidence="4 5" key="1">
    <citation type="journal article" date="2023" name="bioRxiv">
        <title>Genome report: Whole genome sequence and annotation of Penstemon davidsonii.</title>
        <authorList>
            <person name="Ostevik K.L."/>
            <person name="Alabady M."/>
            <person name="Zhang M."/>
            <person name="Rausher M.D."/>
        </authorList>
    </citation>
    <scope>NUCLEOTIDE SEQUENCE [LARGE SCALE GENOMIC DNA]</scope>
    <source>
        <strain evidence="4">DNT005</strain>
        <tissue evidence="4">Whole leaf</tissue>
    </source>
</reference>
<keyword evidence="1" id="KW-0547">Nucleotide-binding</keyword>
<name>A0ABR0D0S7_9LAMI</name>
<organism evidence="4 5">
    <name type="scientific">Penstemon davidsonii</name>
    <dbReference type="NCBI Taxonomy" id="160366"/>
    <lineage>
        <taxon>Eukaryota</taxon>
        <taxon>Viridiplantae</taxon>
        <taxon>Streptophyta</taxon>
        <taxon>Embryophyta</taxon>
        <taxon>Tracheophyta</taxon>
        <taxon>Spermatophyta</taxon>
        <taxon>Magnoliopsida</taxon>
        <taxon>eudicotyledons</taxon>
        <taxon>Gunneridae</taxon>
        <taxon>Pentapetalae</taxon>
        <taxon>asterids</taxon>
        <taxon>lamiids</taxon>
        <taxon>Lamiales</taxon>
        <taxon>Plantaginaceae</taxon>
        <taxon>Cheloneae</taxon>
        <taxon>Penstemon</taxon>
    </lineage>
</organism>
<evidence type="ECO:0000313" key="5">
    <source>
        <dbReference type="Proteomes" id="UP001291926"/>
    </source>
</evidence>
<dbReference type="InterPro" id="IPR027417">
    <property type="entry name" value="P-loop_NTPase"/>
</dbReference>
<keyword evidence="5" id="KW-1185">Reference proteome</keyword>
<comment type="caution">
    <text evidence="4">The sequence shown here is derived from an EMBL/GenBank/DDBJ whole genome shotgun (WGS) entry which is preliminary data.</text>
</comment>
<evidence type="ECO:0000256" key="1">
    <source>
        <dbReference type="ARBA" id="ARBA00022741"/>
    </source>
</evidence>